<dbReference type="Pfam" id="PF00732">
    <property type="entry name" value="GMC_oxred_N"/>
    <property type="match status" value="1"/>
</dbReference>
<evidence type="ECO:0000256" key="1">
    <source>
        <dbReference type="ARBA" id="ARBA00001974"/>
    </source>
</evidence>
<accession>A0A0D3I5B1</accession>
<feature type="domain" description="Glucose-methanol-choline oxidoreductase N-terminal" evidence="5">
    <location>
        <begin position="8"/>
        <end position="204"/>
    </location>
</feature>
<evidence type="ECO:0000313" key="6">
    <source>
        <dbReference type="EnsemblProtists" id="EOD06446"/>
    </source>
</evidence>
<dbReference type="KEGG" id="ehx:EMIHUDRAFT_77319"/>
<dbReference type="PROSITE" id="PS51257">
    <property type="entry name" value="PROKAR_LIPOPROTEIN"/>
    <property type="match status" value="1"/>
</dbReference>
<dbReference type="Gene3D" id="3.30.560.10">
    <property type="entry name" value="Glucose Oxidase, domain 3"/>
    <property type="match status" value="1"/>
</dbReference>
<dbReference type="PaxDb" id="2903-EOD06446"/>
<comment type="similarity">
    <text evidence="2">Belongs to the GMC oxidoreductase family.</text>
</comment>
<dbReference type="InterPro" id="IPR036188">
    <property type="entry name" value="FAD/NAD-bd_sf"/>
</dbReference>
<keyword evidence="7" id="KW-1185">Reference proteome</keyword>
<name>A0A0D3I5B1_EMIH1</name>
<dbReference type="PANTHER" id="PTHR11552:SF147">
    <property type="entry name" value="CHOLINE DEHYDROGENASE, MITOCHONDRIAL"/>
    <property type="match status" value="1"/>
</dbReference>
<dbReference type="SUPFAM" id="SSF51905">
    <property type="entry name" value="FAD/NAD(P)-binding domain"/>
    <property type="match status" value="1"/>
</dbReference>
<dbReference type="AlphaFoldDB" id="A0A0D3I5B1"/>
<dbReference type="GeneID" id="17252599"/>
<dbReference type="GO" id="GO:0050660">
    <property type="term" value="F:flavin adenine dinucleotide binding"/>
    <property type="evidence" value="ECO:0007669"/>
    <property type="project" value="InterPro"/>
</dbReference>
<dbReference type="HOGENOM" id="CLU_002865_1_3_1"/>
<dbReference type="GO" id="GO:0016614">
    <property type="term" value="F:oxidoreductase activity, acting on CH-OH group of donors"/>
    <property type="evidence" value="ECO:0007669"/>
    <property type="project" value="InterPro"/>
</dbReference>
<dbReference type="PANTHER" id="PTHR11552">
    <property type="entry name" value="GLUCOSE-METHANOL-CHOLINE GMC OXIDOREDUCTASE"/>
    <property type="match status" value="1"/>
</dbReference>
<keyword evidence="4" id="KW-0274">FAD</keyword>
<dbReference type="Proteomes" id="UP000013827">
    <property type="component" value="Unassembled WGS sequence"/>
</dbReference>
<proteinExistence type="inferred from homology"/>
<evidence type="ECO:0000259" key="5">
    <source>
        <dbReference type="Pfam" id="PF00732"/>
    </source>
</evidence>
<dbReference type="EnsemblProtists" id="EOD06446">
    <property type="protein sequence ID" value="EOD06446"/>
    <property type="gene ID" value="EMIHUDRAFT_77319"/>
</dbReference>
<evidence type="ECO:0000256" key="2">
    <source>
        <dbReference type="ARBA" id="ARBA00010790"/>
    </source>
</evidence>
<dbReference type="InterPro" id="IPR000172">
    <property type="entry name" value="GMC_OxRdtase_N"/>
</dbReference>
<protein>
    <recommendedName>
        <fullName evidence="5">Glucose-methanol-choline oxidoreductase N-terminal domain-containing protein</fullName>
    </recommendedName>
</protein>
<sequence length="206" mass="21858">MALRRSADYVIVGAGSAGCVLANRLSRTGASVLLLESGGAGGETSFDRPSLLSRLPTALALPMHFEGYNWGYLAEPEPVLRGRRVTCPRGKGLGGSSAINGMANPRGPPQVYVRGHDRDYDTWNAGFGDGGGGWGAADVLPYFRRMETACEIDILPGRRGTDGPLQVKHGTNMLGTPLYDAFVRAGDEAGYGATYDYNGCRQEGNL</sequence>
<evidence type="ECO:0000256" key="4">
    <source>
        <dbReference type="ARBA" id="ARBA00022827"/>
    </source>
</evidence>
<comment type="cofactor">
    <cofactor evidence="1">
        <name>FAD</name>
        <dbReference type="ChEBI" id="CHEBI:57692"/>
    </cofactor>
</comment>
<dbReference type="eggNOG" id="KOG1238">
    <property type="taxonomic scope" value="Eukaryota"/>
</dbReference>
<dbReference type="InterPro" id="IPR012132">
    <property type="entry name" value="GMC_OxRdtase"/>
</dbReference>
<organism evidence="6 7">
    <name type="scientific">Emiliania huxleyi (strain CCMP1516)</name>
    <dbReference type="NCBI Taxonomy" id="280463"/>
    <lineage>
        <taxon>Eukaryota</taxon>
        <taxon>Haptista</taxon>
        <taxon>Haptophyta</taxon>
        <taxon>Prymnesiophyceae</taxon>
        <taxon>Isochrysidales</taxon>
        <taxon>Noelaerhabdaceae</taxon>
        <taxon>Emiliania</taxon>
    </lineage>
</organism>
<reference evidence="7" key="1">
    <citation type="journal article" date="2013" name="Nature">
        <title>Pan genome of the phytoplankton Emiliania underpins its global distribution.</title>
        <authorList>
            <person name="Read B.A."/>
            <person name="Kegel J."/>
            <person name="Klute M.J."/>
            <person name="Kuo A."/>
            <person name="Lefebvre S.C."/>
            <person name="Maumus F."/>
            <person name="Mayer C."/>
            <person name="Miller J."/>
            <person name="Monier A."/>
            <person name="Salamov A."/>
            <person name="Young J."/>
            <person name="Aguilar M."/>
            <person name="Claverie J.M."/>
            <person name="Frickenhaus S."/>
            <person name="Gonzalez K."/>
            <person name="Herman E.K."/>
            <person name="Lin Y.C."/>
            <person name="Napier J."/>
            <person name="Ogata H."/>
            <person name="Sarno A.F."/>
            <person name="Shmutz J."/>
            <person name="Schroeder D."/>
            <person name="de Vargas C."/>
            <person name="Verret F."/>
            <person name="von Dassow P."/>
            <person name="Valentin K."/>
            <person name="Van de Peer Y."/>
            <person name="Wheeler G."/>
            <person name="Dacks J.B."/>
            <person name="Delwiche C.F."/>
            <person name="Dyhrman S.T."/>
            <person name="Glockner G."/>
            <person name="John U."/>
            <person name="Richards T."/>
            <person name="Worden A.Z."/>
            <person name="Zhang X."/>
            <person name="Grigoriev I.V."/>
            <person name="Allen A.E."/>
            <person name="Bidle K."/>
            <person name="Borodovsky M."/>
            <person name="Bowler C."/>
            <person name="Brownlee C."/>
            <person name="Cock J.M."/>
            <person name="Elias M."/>
            <person name="Gladyshev V.N."/>
            <person name="Groth M."/>
            <person name="Guda C."/>
            <person name="Hadaegh A."/>
            <person name="Iglesias-Rodriguez M.D."/>
            <person name="Jenkins J."/>
            <person name="Jones B.M."/>
            <person name="Lawson T."/>
            <person name="Leese F."/>
            <person name="Lindquist E."/>
            <person name="Lobanov A."/>
            <person name="Lomsadze A."/>
            <person name="Malik S.B."/>
            <person name="Marsh M.E."/>
            <person name="Mackinder L."/>
            <person name="Mock T."/>
            <person name="Mueller-Roeber B."/>
            <person name="Pagarete A."/>
            <person name="Parker M."/>
            <person name="Probert I."/>
            <person name="Quesneville H."/>
            <person name="Raines C."/>
            <person name="Rensing S.A."/>
            <person name="Riano-Pachon D.M."/>
            <person name="Richier S."/>
            <person name="Rokitta S."/>
            <person name="Shiraiwa Y."/>
            <person name="Soanes D.M."/>
            <person name="van der Giezen M."/>
            <person name="Wahlund T.M."/>
            <person name="Williams B."/>
            <person name="Wilson W."/>
            <person name="Wolfe G."/>
            <person name="Wurch L.L."/>
        </authorList>
    </citation>
    <scope>NUCLEOTIDE SEQUENCE</scope>
</reference>
<evidence type="ECO:0000313" key="7">
    <source>
        <dbReference type="Proteomes" id="UP000013827"/>
    </source>
</evidence>
<dbReference type="STRING" id="2903.R1D6F1"/>
<dbReference type="RefSeq" id="XP_005758875.1">
    <property type="nucleotide sequence ID" value="XM_005758818.1"/>
</dbReference>
<dbReference type="Gene3D" id="3.50.50.60">
    <property type="entry name" value="FAD/NAD(P)-binding domain"/>
    <property type="match status" value="1"/>
</dbReference>
<reference evidence="6" key="2">
    <citation type="submission" date="2024-10" db="UniProtKB">
        <authorList>
            <consortium name="EnsemblProtists"/>
        </authorList>
    </citation>
    <scope>IDENTIFICATION</scope>
</reference>
<evidence type="ECO:0000256" key="3">
    <source>
        <dbReference type="ARBA" id="ARBA00022630"/>
    </source>
</evidence>
<keyword evidence="3" id="KW-0285">Flavoprotein</keyword>